<name>A0ACC2PM94_9HYME</name>
<evidence type="ECO:0000313" key="1">
    <source>
        <dbReference type="EMBL" id="KAJ8683936.1"/>
    </source>
</evidence>
<reference evidence="1" key="1">
    <citation type="submission" date="2023-04" db="EMBL/GenBank/DDBJ databases">
        <title>A chromosome-level genome assembly of the parasitoid wasp Eretmocerus hayati.</title>
        <authorList>
            <person name="Zhong Y."/>
            <person name="Liu S."/>
            <person name="Liu Y."/>
        </authorList>
    </citation>
    <scope>NUCLEOTIDE SEQUENCE</scope>
    <source>
        <strain evidence="1">ZJU_SS_LIU_2023</strain>
    </source>
</reference>
<protein>
    <submittedName>
        <fullName evidence="1">Uncharacterized protein</fullName>
    </submittedName>
</protein>
<proteinExistence type="predicted"/>
<dbReference type="EMBL" id="CM056741">
    <property type="protein sequence ID" value="KAJ8683936.1"/>
    <property type="molecule type" value="Genomic_DNA"/>
</dbReference>
<gene>
    <name evidence="1" type="ORF">QAD02_019728</name>
</gene>
<evidence type="ECO:0000313" key="2">
    <source>
        <dbReference type="Proteomes" id="UP001239111"/>
    </source>
</evidence>
<dbReference type="Proteomes" id="UP001239111">
    <property type="component" value="Chromosome 1"/>
</dbReference>
<keyword evidence="2" id="KW-1185">Reference proteome</keyword>
<sequence>MARLRSGDCSCKRRRGPQDPDVDETTLKRFKPCRDNNVSLFGPLVRDKASFLAQSLGHPDIRASVGWLDNWKNDLELLSIKLLERARQQTQTLVMIVYKGC</sequence>
<comment type="caution">
    <text evidence="1">The sequence shown here is derived from an EMBL/GenBank/DDBJ whole genome shotgun (WGS) entry which is preliminary data.</text>
</comment>
<accession>A0ACC2PM94</accession>
<organism evidence="1 2">
    <name type="scientific">Eretmocerus hayati</name>
    <dbReference type="NCBI Taxonomy" id="131215"/>
    <lineage>
        <taxon>Eukaryota</taxon>
        <taxon>Metazoa</taxon>
        <taxon>Ecdysozoa</taxon>
        <taxon>Arthropoda</taxon>
        <taxon>Hexapoda</taxon>
        <taxon>Insecta</taxon>
        <taxon>Pterygota</taxon>
        <taxon>Neoptera</taxon>
        <taxon>Endopterygota</taxon>
        <taxon>Hymenoptera</taxon>
        <taxon>Apocrita</taxon>
        <taxon>Proctotrupomorpha</taxon>
        <taxon>Chalcidoidea</taxon>
        <taxon>Aphelinidae</taxon>
        <taxon>Aphelininae</taxon>
        <taxon>Eretmocerus</taxon>
    </lineage>
</organism>